<keyword evidence="2" id="KW-1185">Reference proteome</keyword>
<sequence>MSIPAIHRQTSIPVVNRQTPQPLLFKSQPFGSVSEFLREREENTNLIVRIYRAVVRAFKGLFVSGDRSRKINQIIREKISLGKSARERHVLHVAFKHVFQKESYLNSLGVRKNRVLSRDDQLDLAGLSPKKYAERELESIRDYLRTHLDSELSGPELEKHQALLKEALEGFFSKLIKHERSFSQKKMLGDELSLKEREGIDLLIKVSTNEGQLKLSAKEKRKLKVFLKDAQGNMTLNRRISNIMEIIEKDKLDDKKLMALVSIHTYTYKTGQIKPFLKSAEKLTEIVSAIKKDPKVEIPNAYKLQLDEFGLLNSMLKLKTLLNFLEKAELIEEGSKLTVLNAALKKAGTAMNYLNGKYEKQAGYQSGDLLMYRGKDFSRFLNKDLDKMVDWQLSWLGSDYFHSALLNVPKKKMHISHVMDKAYEYNDAKLAQGTYTDAFRFKFDALVDEAVKPVLDEMAKKKNKKQGWNDLVGAKFRDIIEKMHQDRTEFEKIKNSKWRRLKSGIFPHVRRNWLFSPVSKPHERPFFEGKSEMICSEFAAKVLLTALVQLKNELTEEIAAELSVKENVTVEEAKERIAPGLITLPIPETEILSRLHTARLLEFLMPHLTRVERAPIIEQVLVS</sequence>
<organism evidence="1 2">
    <name type="scientific">Estrella lausannensis</name>
    <dbReference type="NCBI Taxonomy" id="483423"/>
    <lineage>
        <taxon>Bacteria</taxon>
        <taxon>Pseudomonadati</taxon>
        <taxon>Chlamydiota</taxon>
        <taxon>Chlamydiia</taxon>
        <taxon>Parachlamydiales</taxon>
        <taxon>Candidatus Criblamydiaceae</taxon>
        <taxon>Estrella</taxon>
    </lineage>
</organism>
<dbReference type="AlphaFoldDB" id="A0A0H5DST9"/>
<proteinExistence type="predicted"/>
<accession>A0A0H5DST9</accession>
<evidence type="ECO:0000313" key="1">
    <source>
        <dbReference type="EMBL" id="CRX39393.1"/>
    </source>
</evidence>
<gene>
    <name evidence="1" type="ORF">ELAC_2072</name>
</gene>
<protein>
    <submittedName>
        <fullName evidence="1">Uncharacterized protein</fullName>
    </submittedName>
</protein>
<name>A0A0H5DST9_9BACT</name>
<reference evidence="2" key="1">
    <citation type="submission" date="2015-06" db="EMBL/GenBank/DDBJ databases">
        <authorList>
            <person name="Bertelli C."/>
        </authorList>
    </citation>
    <scope>NUCLEOTIDE SEQUENCE [LARGE SCALE GENOMIC DNA]</scope>
    <source>
        <strain evidence="2">CRIB-30</strain>
    </source>
</reference>
<dbReference type="Proteomes" id="UP000220251">
    <property type="component" value="Unassembled WGS sequence"/>
</dbReference>
<dbReference type="EMBL" id="CWGJ01000028">
    <property type="protein sequence ID" value="CRX39393.1"/>
    <property type="molecule type" value="Genomic_DNA"/>
</dbReference>
<evidence type="ECO:0000313" key="2">
    <source>
        <dbReference type="Proteomes" id="UP000220251"/>
    </source>
</evidence>
<dbReference type="RefSeq" id="WP_098039260.1">
    <property type="nucleotide sequence ID" value="NZ_CWGJ01000028.1"/>
</dbReference>